<comment type="subcellular location">
    <subcellularLocation>
        <location evidence="1">Cell membrane</location>
        <topology evidence="1">Multi-pass membrane protein</topology>
    </subcellularLocation>
</comment>
<evidence type="ECO:0000256" key="1">
    <source>
        <dbReference type="ARBA" id="ARBA00004651"/>
    </source>
</evidence>
<dbReference type="PANTHER" id="PTHR21421:SF29">
    <property type="entry name" value="GUSTATORY RECEPTOR 5A FOR TREHALOSE-RELATED"/>
    <property type="match status" value="1"/>
</dbReference>
<dbReference type="EMBL" id="LJIJ01000936">
    <property type="protein sequence ID" value="ODM93662.1"/>
    <property type="molecule type" value="Genomic_DNA"/>
</dbReference>
<name>A0A1D2ML84_ORCCI</name>
<keyword evidence="6 8" id="KW-0472">Membrane</keyword>
<evidence type="ECO:0000313" key="9">
    <source>
        <dbReference type="EMBL" id="ODM93662.1"/>
    </source>
</evidence>
<gene>
    <name evidence="9" type="ORF">Ocin01_13021</name>
</gene>
<keyword evidence="7 9" id="KW-0675">Receptor</keyword>
<keyword evidence="10" id="KW-1185">Reference proteome</keyword>
<evidence type="ECO:0000256" key="4">
    <source>
        <dbReference type="ARBA" id="ARBA00022692"/>
    </source>
</evidence>
<evidence type="ECO:0000256" key="3">
    <source>
        <dbReference type="ARBA" id="ARBA00022475"/>
    </source>
</evidence>
<accession>A0A1D2ML84</accession>
<dbReference type="OrthoDB" id="5800391at2759"/>
<evidence type="ECO:0000256" key="2">
    <source>
        <dbReference type="ARBA" id="ARBA00005327"/>
    </source>
</evidence>
<dbReference type="GO" id="GO:0005886">
    <property type="term" value="C:plasma membrane"/>
    <property type="evidence" value="ECO:0007669"/>
    <property type="project" value="UniProtKB-SubCell"/>
</dbReference>
<comment type="similarity">
    <text evidence="2">Belongs to the insect chemoreceptor superfamily. Gustatory receptor (GR) family. Gr5a subfamily.</text>
</comment>
<evidence type="ECO:0000256" key="8">
    <source>
        <dbReference type="SAM" id="Phobius"/>
    </source>
</evidence>
<dbReference type="Proteomes" id="UP000094527">
    <property type="component" value="Unassembled WGS sequence"/>
</dbReference>
<evidence type="ECO:0000313" key="10">
    <source>
        <dbReference type="Proteomes" id="UP000094527"/>
    </source>
</evidence>
<reference evidence="9 10" key="1">
    <citation type="journal article" date="2016" name="Genome Biol. Evol.">
        <title>Gene Family Evolution Reflects Adaptation to Soil Environmental Stressors in the Genome of the Collembolan Orchesella cincta.</title>
        <authorList>
            <person name="Faddeeva-Vakhrusheva A."/>
            <person name="Derks M.F."/>
            <person name="Anvar S.Y."/>
            <person name="Agamennone V."/>
            <person name="Suring W."/>
            <person name="Smit S."/>
            <person name="van Straalen N.M."/>
            <person name="Roelofs D."/>
        </authorList>
    </citation>
    <scope>NUCLEOTIDE SEQUENCE [LARGE SCALE GENOMIC DNA]</scope>
    <source>
        <tissue evidence="9">Mixed pool</tissue>
    </source>
</reference>
<sequence length="288" mass="33597">MDLNKIFEEWRKLPVDVPDVGLKKFSILVPGFVMTSAILENVCFHFRMFPVFDPPPNINNLTWGAFQVYYDRHHTNWSLLVPFHPIIGTLLILANKFALYAWNYADLLVVVMCRALAFRFAALYRQVEIGKVSWNTLWQRYAQLMEILSLLEAFLSPTVFLCFYINLYATCMQLHSWMNPESNQYILHTVYLLWSFVHLLVRVFLVMYHAASVSNHAEHYGTVVQNCPEQFYTKELARQIRYPSSVDRQGMGISGLGCFVITRPFILKFASVAFFFEVFLITSERVQC</sequence>
<dbReference type="GO" id="GO:0050916">
    <property type="term" value="P:sensory perception of sweet taste"/>
    <property type="evidence" value="ECO:0007669"/>
    <property type="project" value="UniProtKB-ARBA"/>
</dbReference>
<feature type="transmembrane region" description="Helical" evidence="8">
    <location>
        <begin position="77"/>
        <end position="95"/>
    </location>
</feature>
<evidence type="ECO:0000256" key="6">
    <source>
        <dbReference type="ARBA" id="ARBA00023136"/>
    </source>
</evidence>
<organism evidence="9 10">
    <name type="scientific">Orchesella cincta</name>
    <name type="common">Springtail</name>
    <name type="synonym">Podura cincta</name>
    <dbReference type="NCBI Taxonomy" id="48709"/>
    <lineage>
        <taxon>Eukaryota</taxon>
        <taxon>Metazoa</taxon>
        <taxon>Ecdysozoa</taxon>
        <taxon>Arthropoda</taxon>
        <taxon>Hexapoda</taxon>
        <taxon>Collembola</taxon>
        <taxon>Entomobryomorpha</taxon>
        <taxon>Entomobryoidea</taxon>
        <taxon>Orchesellidae</taxon>
        <taxon>Orchesellinae</taxon>
        <taxon>Orchesella</taxon>
    </lineage>
</organism>
<proteinExistence type="inferred from homology"/>
<feature type="transmembrane region" description="Helical" evidence="8">
    <location>
        <begin position="265"/>
        <end position="282"/>
    </location>
</feature>
<feature type="transmembrane region" description="Helical" evidence="8">
    <location>
        <begin position="190"/>
        <end position="211"/>
    </location>
</feature>
<feature type="transmembrane region" description="Helical" evidence="8">
    <location>
        <begin position="147"/>
        <end position="169"/>
    </location>
</feature>
<comment type="caution">
    <text evidence="9">The sequence shown here is derived from an EMBL/GenBank/DDBJ whole genome shotgun (WGS) entry which is preliminary data.</text>
</comment>
<dbReference type="Pfam" id="PF06151">
    <property type="entry name" value="Trehalose_recp"/>
    <property type="match status" value="1"/>
</dbReference>
<protein>
    <submittedName>
        <fullName evidence="9">Gustatory receptor for sugar taste 64a</fullName>
    </submittedName>
</protein>
<evidence type="ECO:0000256" key="5">
    <source>
        <dbReference type="ARBA" id="ARBA00022989"/>
    </source>
</evidence>
<dbReference type="AlphaFoldDB" id="A0A1D2ML84"/>
<keyword evidence="3" id="KW-1003">Cell membrane</keyword>
<dbReference type="OMA" id="PENCSAM"/>
<dbReference type="PANTHER" id="PTHR21421">
    <property type="entry name" value="GUSTATORY RECEPTOR"/>
    <property type="match status" value="1"/>
</dbReference>
<dbReference type="InterPro" id="IPR009318">
    <property type="entry name" value="Gustatory_rcpt"/>
</dbReference>
<evidence type="ECO:0000256" key="7">
    <source>
        <dbReference type="ARBA" id="ARBA00023170"/>
    </source>
</evidence>
<dbReference type="GO" id="GO:0008527">
    <property type="term" value="F:taste receptor activity"/>
    <property type="evidence" value="ECO:0007669"/>
    <property type="project" value="InterPro"/>
</dbReference>
<keyword evidence="5 8" id="KW-1133">Transmembrane helix</keyword>
<keyword evidence="4 8" id="KW-0812">Transmembrane</keyword>